<name>A0A1G9K0I0_9SPHI</name>
<dbReference type="InterPro" id="IPR011010">
    <property type="entry name" value="DNA_brk_join_enz"/>
</dbReference>
<feature type="domain" description="Core-binding (CB)" evidence="5">
    <location>
        <begin position="104"/>
        <end position="196"/>
    </location>
</feature>
<evidence type="ECO:0000313" key="6">
    <source>
        <dbReference type="EMBL" id="SDL43288.1"/>
    </source>
</evidence>
<dbReference type="GO" id="GO:0003677">
    <property type="term" value="F:DNA binding"/>
    <property type="evidence" value="ECO:0007669"/>
    <property type="project" value="UniProtKB-UniRule"/>
</dbReference>
<evidence type="ECO:0000256" key="2">
    <source>
        <dbReference type="ARBA" id="ARBA00023125"/>
    </source>
</evidence>
<organism evidence="6 7">
    <name type="scientific">Pedobacter steynii</name>
    <dbReference type="NCBI Taxonomy" id="430522"/>
    <lineage>
        <taxon>Bacteria</taxon>
        <taxon>Pseudomonadati</taxon>
        <taxon>Bacteroidota</taxon>
        <taxon>Sphingobacteriia</taxon>
        <taxon>Sphingobacteriales</taxon>
        <taxon>Sphingobacteriaceae</taxon>
        <taxon>Pedobacter</taxon>
    </lineage>
</organism>
<dbReference type="InterPro" id="IPR010998">
    <property type="entry name" value="Integrase_recombinase_N"/>
</dbReference>
<keyword evidence="2 4" id="KW-0238">DNA-binding</keyword>
<dbReference type="Gene3D" id="1.10.443.10">
    <property type="entry name" value="Intergrase catalytic core"/>
    <property type="match status" value="1"/>
</dbReference>
<reference evidence="7" key="1">
    <citation type="submission" date="2016-10" db="EMBL/GenBank/DDBJ databases">
        <authorList>
            <person name="Varghese N."/>
            <person name="Submissions S."/>
        </authorList>
    </citation>
    <scope>NUCLEOTIDE SEQUENCE [LARGE SCALE GENOMIC DNA]</scope>
    <source>
        <strain evidence="7">DSM 19110</strain>
    </source>
</reference>
<dbReference type="InterPro" id="IPR044068">
    <property type="entry name" value="CB"/>
</dbReference>
<dbReference type="Gene3D" id="1.10.150.130">
    <property type="match status" value="1"/>
</dbReference>
<dbReference type="Pfam" id="PF00589">
    <property type="entry name" value="Phage_integrase"/>
    <property type="match status" value="1"/>
</dbReference>
<dbReference type="SUPFAM" id="SSF56349">
    <property type="entry name" value="DNA breaking-rejoining enzymes"/>
    <property type="match status" value="1"/>
</dbReference>
<dbReference type="InterPro" id="IPR002104">
    <property type="entry name" value="Integrase_catalytic"/>
</dbReference>
<dbReference type="AlphaFoldDB" id="A0A1G9K0I0"/>
<evidence type="ECO:0000256" key="4">
    <source>
        <dbReference type="PROSITE-ProRule" id="PRU01248"/>
    </source>
</evidence>
<evidence type="ECO:0000256" key="3">
    <source>
        <dbReference type="ARBA" id="ARBA00023172"/>
    </source>
</evidence>
<evidence type="ECO:0000256" key="1">
    <source>
        <dbReference type="ARBA" id="ARBA00022908"/>
    </source>
</evidence>
<dbReference type="PROSITE" id="PS51900">
    <property type="entry name" value="CB"/>
    <property type="match status" value="1"/>
</dbReference>
<dbReference type="OrthoDB" id="754840at2"/>
<dbReference type="EMBL" id="FNGY01000001">
    <property type="protein sequence ID" value="SDL43288.1"/>
    <property type="molecule type" value="Genomic_DNA"/>
</dbReference>
<keyword evidence="7" id="KW-1185">Reference proteome</keyword>
<dbReference type="GO" id="GO:0015074">
    <property type="term" value="P:DNA integration"/>
    <property type="evidence" value="ECO:0007669"/>
    <property type="project" value="UniProtKB-KW"/>
</dbReference>
<dbReference type="Proteomes" id="UP000183200">
    <property type="component" value="Unassembled WGS sequence"/>
</dbReference>
<keyword evidence="3" id="KW-0233">DNA recombination</keyword>
<sequence length="415" mass="48768">MVSQENKNKKNPILRTWNNYEFRLYVPKNISKDNKIEVHFSYLNPATGKEKQIKRSNGIDRYAKPKIYTEQANKLIEVLIDLIKSGWDPINKTLPGYKKLTGSSTMQECIESWLKVRDGHFEDKKIQKGELNSTKNVFNLFTKFLVENELYQAKPSYFTVNDIDQFMRYIEKAQNLGKASYNSYLSRLTYFFDFLIIERLIVFSPTKGAHRYSTKNLETRYKIYEDDELKMVKDLLTTDPNFNDLLVAANLLYSYRIRGKEQLRIKMSFFDFEHNLLTFPVEVMERGRMINATKNGNPATFLLSENIMTQIKGYLGDAINKPDFYLFGGKNQPGPNQRFESYFSNKFAYLRRKYNLSSKLKFYALKHTSNYNSYESIGIEKLSKVNRHASISQTQDYIKSKLKKEIISVRSETEF</sequence>
<keyword evidence="1" id="KW-0229">DNA integration</keyword>
<gene>
    <name evidence="6" type="ORF">SAMN05421820_101430</name>
</gene>
<dbReference type="GO" id="GO:0006310">
    <property type="term" value="P:DNA recombination"/>
    <property type="evidence" value="ECO:0007669"/>
    <property type="project" value="UniProtKB-KW"/>
</dbReference>
<evidence type="ECO:0000313" key="7">
    <source>
        <dbReference type="Proteomes" id="UP000183200"/>
    </source>
</evidence>
<dbReference type="RefSeq" id="WP_074604471.1">
    <property type="nucleotide sequence ID" value="NZ_FNGY01000001.1"/>
</dbReference>
<accession>A0A1G9K0I0</accession>
<proteinExistence type="predicted"/>
<evidence type="ECO:0000259" key="5">
    <source>
        <dbReference type="PROSITE" id="PS51900"/>
    </source>
</evidence>
<dbReference type="InterPro" id="IPR013762">
    <property type="entry name" value="Integrase-like_cat_sf"/>
</dbReference>
<protein>
    <submittedName>
        <fullName evidence="6">Site-specific recombinase XerD</fullName>
    </submittedName>
</protein>